<keyword evidence="3" id="KW-0677">Repeat</keyword>
<evidence type="ECO:0000256" key="3">
    <source>
        <dbReference type="ARBA" id="ARBA00022737"/>
    </source>
</evidence>
<dbReference type="InterPro" id="IPR008847">
    <property type="entry name" value="Suf"/>
</dbReference>
<keyword evidence="2" id="KW-0507">mRNA processing</keyword>
<dbReference type="OMA" id="ANYDAHV"/>
<comment type="subcellular location">
    <subcellularLocation>
        <location evidence="1">Nucleus</location>
    </subcellularLocation>
</comment>
<accession>A0A0K9PVU8</accession>
<reference evidence="9" key="1">
    <citation type="journal article" date="2016" name="Nature">
        <title>The genome of the seagrass Zostera marina reveals angiosperm adaptation to the sea.</title>
        <authorList>
            <person name="Olsen J.L."/>
            <person name="Rouze P."/>
            <person name="Verhelst B."/>
            <person name="Lin Y.-C."/>
            <person name="Bayer T."/>
            <person name="Collen J."/>
            <person name="Dattolo E."/>
            <person name="De Paoli E."/>
            <person name="Dittami S."/>
            <person name="Maumus F."/>
            <person name="Michel G."/>
            <person name="Kersting A."/>
            <person name="Lauritano C."/>
            <person name="Lohaus R."/>
            <person name="Toepel M."/>
            <person name="Tonon T."/>
            <person name="Vanneste K."/>
            <person name="Amirebrahimi M."/>
            <person name="Brakel J."/>
            <person name="Bostroem C."/>
            <person name="Chovatia M."/>
            <person name="Grimwood J."/>
            <person name="Jenkins J.W."/>
            <person name="Jueterbock A."/>
            <person name="Mraz A."/>
            <person name="Stam W.T."/>
            <person name="Tice H."/>
            <person name="Bornberg-Bauer E."/>
            <person name="Green P.J."/>
            <person name="Pearson G.A."/>
            <person name="Procaccini G."/>
            <person name="Duarte C.M."/>
            <person name="Schmutz J."/>
            <person name="Reusch T.B.H."/>
            <person name="Van de Peer Y."/>
        </authorList>
    </citation>
    <scope>NUCLEOTIDE SEQUENCE [LARGE SCALE GENOMIC DNA]</scope>
    <source>
        <strain evidence="9">cv. Finnish</strain>
    </source>
</reference>
<dbReference type="STRING" id="29655.A0A0K9PVU8"/>
<organism evidence="8 9">
    <name type="scientific">Zostera marina</name>
    <name type="common">Eelgrass</name>
    <dbReference type="NCBI Taxonomy" id="29655"/>
    <lineage>
        <taxon>Eukaryota</taxon>
        <taxon>Viridiplantae</taxon>
        <taxon>Streptophyta</taxon>
        <taxon>Embryophyta</taxon>
        <taxon>Tracheophyta</taxon>
        <taxon>Spermatophyta</taxon>
        <taxon>Magnoliopsida</taxon>
        <taxon>Liliopsida</taxon>
        <taxon>Zosteraceae</taxon>
        <taxon>Zostera</taxon>
    </lineage>
</organism>
<name>A0A0K9PVU8_ZOSMR</name>
<evidence type="ECO:0000256" key="4">
    <source>
        <dbReference type="ARBA" id="ARBA00023187"/>
    </source>
</evidence>
<evidence type="ECO:0000313" key="9">
    <source>
        <dbReference type="Proteomes" id="UP000036987"/>
    </source>
</evidence>
<dbReference type="AlphaFoldDB" id="A0A0K9PVU8"/>
<dbReference type="SMART" id="SM00386">
    <property type="entry name" value="HAT"/>
    <property type="match status" value="6"/>
</dbReference>
<dbReference type="GO" id="GO:0008380">
    <property type="term" value="P:RNA splicing"/>
    <property type="evidence" value="ECO:0007669"/>
    <property type="project" value="UniProtKB-KW"/>
</dbReference>
<evidence type="ECO:0000313" key="8">
    <source>
        <dbReference type="EMBL" id="KMZ72375.1"/>
    </source>
</evidence>
<dbReference type="InterPro" id="IPR011990">
    <property type="entry name" value="TPR-like_helical_dom_sf"/>
</dbReference>
<dbReference type="Proteomes" id="UP000036987">
    <property type="component" value="Unassembled WGS sequence"/>
</dbReference>
<dbReference type="GO" id="GO:0005634">
    <property type="term" value="C:nucleus"/>
    <property type="evidence" value="ECO:0007669"/>
    <property type="project" value="UniProtKB-SubCell"/>
</dbReference>
<dbReference type="PANTHER" id="PTHR17204">
    <property type="entry name" value="PRE-MRNA PROCESSING PROTEIN PRP39-RELATED"/>
    <property type="match status" value="1"/>
</dbReference>
<dbReference type="PANTHER" id="PTHR17204:SF25">
    <property type="entry name" value="RRM DOMAIN-CONTAINING PROTEIN"/>
    <property type="match status" value="1"/>
</dbReference>
<dbReference type="Gene3D" id="1.25.40.10">
    <property type="entry name" value="Tetratricopeptide repeat domain"/>
    <property type="match status" value="2"/>
</dbReference>
<keyword evidence="9" id="KW-1185">Reference proteome</keyword>
<evidence type="ECO:0000256" key="5">
    <source>
        <dbReference type="ARBA" id="ARBA00023242"/>
    </source>
</evidence>
<evidence type="ECO:0000259" key="7">
    <source>
        <dbReference type="Pfam" id="PF05843"/>
    </source>
</evidence>
<evidence type="ECO:0000256" key="1">
    <source>
        <dbReference type="ARBA" id="ARBA00004123"/>
    </source>
</evidence>
<feature type="domain" description="Suppressor of forked" evidence="7">
    <location>
        <begin position="54"/>
        <end position="376"/>
    </location>
</feature>
<dbReference type="GO" id="GO:0006397">
    <property type="term" value="P:mRNA processing"/>
    <property type="evidence" value="ECO:0007669"/>
    <property type="project" value="UniProtKB-KW"/>
</dbReference>
<dbReference type="EMBL" id="LFYR01000636">
    <property type="protein sequence ID" value="KMZ72375.1"/>
    <property type="molecule type" value="Genomic_DNA"/>
</dbReference>
<dbReference type="Pfam" id="PF05843">
    <property type="entry name" value="Suf"/>
    <property type="match status" value="1"/>
</dbReference>
<dbReference type="SUPFAM" id="SSF48452">
    <property type="entry name" value="TPR-like"/>
    <property type="match status" value="1"/>
</dbReference>
<evidence type="ECO:0000256" key="6">
    <source>
        <dbReference type="SAM" id="MobiDB-lite"/>
    </source>
</evidence>
<feature type="region of interest" description="Disordered" evidence="6">
    <location>
        <begin position="28"/>
        <end position="48"/>
    </location>
</feature>
<dbReference type="InterPro" id="IPR003107">
    <property type="entry name" value="HAT"/>
</dbReference>
<comment type="caution">
    <text evidence="8">The sequence shown here is derived from an EMBL/GenBank/DDBJ whole genome shotgun (WGS) entry which is preliminary data.</text>
</comment>
<gene>
    <name evidence="8" type="ORF">ZOSMA_166G00760</name>
</gene>
<keyword evidence="4" id="KW-0508">mRNA splicing</keyword>
<sequence length="411" mass="46745">MDETLVKAVVEEGGLGVVVGGGGEAIETKVMDNSSSSSSDSEDANEGGDELLLESLERSLADCPANYDAHVQYIQCLRKLAHFEKLSQARKSMNEIYPLSSTMWQEWACDELYANDSVEVFSTIEEIYEKGVLEYLSVPLWCDYLNFVQNRDPLVVQCAPSGLSKMRSLFERAITSVGLHFVEGHMVWNAYREFEQAIYHTIADGSNEEKTKQADRIRAIFHRHLAVPLADMQSTLLSYKKWEVDLGNISNSDSDQLSVLPDNICSLYQKALEICNTRLPYEDQLLKQDVSETKLQIFMNYINHEKSWGDPVRVQNLFERAISEFPISSELWLSYTSYIDKTLKVGHLLTSVYSRATRNCSWVGTLWVHYMLSLERVHSSEKEISLVCSSFSFLFRIVLTIVFEAVVIGWT</sequence>
<keyword evidence="5" id="KW-0539">Nucleus</keyword>
<proteinExistence type="predicted"/>
<dbReference type="OrthoDB" id="360390at2759"/>
<protein>
    <recommendedName>
        <fullName evidence="7">Suppressor of forked domain-containing protein</fullName>
    </recommendedName>
</protein>
<evidence type="ECO:0000256" key="2">
    <source>
        <dbReference type="ARBA" id="ARBA00022664"/>
    </source>
</evidence>